<evidence type="ECO:0000256" key="1">
    <source>
        <dbReference type="SAM" id="MobiDB-lite"/>
    </source>
</evidence>
<accession>A0A0F7TYQ9</accession>
<dbReference type="EMBL" id="CDHK01000012">
    <property type="protein sequence ID" value="CEJ61859.1"/>
    <property type="molecule type" value="Genomic_DNA"/>
</dbReference>
<feature type="region of interest" description="Disordered" evidence="1">
    <location>
        <begin position="256"/>
        <end position="282"/>
    </location>
</feature>
<organism evidence="2 3">
    <name type="scientific">Penicillium brasilianum</name>
    <dbReference type="NCBI Taxonomy" id="104259"/>
    <lineage>
        <taxon>Eukaryota</taxon>
        <taxon>Fungi</taxon>
        <taxon>Dikarya</taxon>
        <taxon>Ascomycota</taxon>
        <taxon>Pezizomycotina</taxon>
        <taxon>Eurotiomycetes</taxon>
        <taxon>Eurotiomycetidae</taxon>
        <taxon>Eurotiales</taxon>
        <taxon>Aspergillaceae</taxon>
        <taxon>Penicillium</taxon>
    </lineage>
</organism>
<gene>
    <name evidence="2" type="ORF">PMG11_10376</name>
</gene>
<dbReference type="Proteomes" id="UP000042958">
    <property type="component" value="Unassembled WGS sequence"/>
</dbReference>
<name>A0A0F7TYQ9_PENBI</name>
<protein>
    <submittedName>
        <fullName evidence="2">Uncharacterized protein</fullName>
    </submittedName>
</protein>
<dbReference type="AlphaFoldDB" id="A0A0F7TYQ9"/>
<keyword evidence="3" id="KW-1185">Reference proteome</keyword>
<reference evidence="3" key="1">
    <citation type="journal article" date="2015" name="Genome Announc.">
        <title>Draft genome sequence of the fungus Penicillium brasilianum MG11.</title>
        <authorList>
            <person name="Horn F."/>
            <person name="Linde J."/>
            <person name="Mattern D.J."/>
            <person name="Walther G."/>
            <person name="Guthke R."/>
            <person name="Brakhage A.A."/>
            <person name="Valiante V."/>
        </authorList>
    </citation>
    <scope>NUCLEOTIDE SEQUENCE [LARGE SCALE GENOMIC DNA]</scope>
    <source>
        <strain evidence="3">MG11</strain>
    </source>
</reference>
<sequence>MTHHYSADACEDDSIMVLANEQLECELLESQKTPSLYAYPPGAWFFGIFPGYMKDWTQANAFRELYQNWKDALMERFELDRQSFQPVLEDHSGGLSIIVPDRNLADRPAESDDRRALGFIPIANACMRLPINALGMGFSTKDAHDRLVVCHGEGLKPAALVLSRDGFQDIRGLTYPSDITSTPHGDLILDPQLRGQLYHNGITLTNSTVGGAFLFAYKFAYSTTCRDRGRLASWRDAARQVQQTWEEALRKQEDTHLASTCRSPAEARPFRRRRDDRPSLRATGGASDLAILAARTANTIRDSLGKRSARLPDTLWHILRAHCPIRTVEEDRQELFKDAKPCVIPNTTCARTVDRALRA</sequence>
<dbReference type="OrthoDB" id="5376140at2759"/>
<proteinExistence type="predicted"/>
<evidence type="ECO:0000313" key="2">
    <source>
        <dbReference type="EMBL" id="CEJ61859.1"/>
    </source>
</evidence>
<evidence type="ECO:0000313" key="3">
    <source>
        <dbReference type="Proteomes" id="UP000042958"/>
    </source>
</evidence>